<comment type="caution">
    <text evidence="1">The sequence shown here is derived from an EMBL/GenBank/DDBJ whole genome shotgun (WGS) entry which is preliminary data.</text>
</comment>
<accession>A0ACC0F4V3</accession>
<evidence type="ECO:0000313" key="1">
    <source>
        <dbReference type="EMBL" id="KAI7983788.1"/>
    </source>
</evidence>
<protein>
    <submittedName>
        <fullName evidence="1">Receptor-like kinase TMK4</fullName>
    </submittedName>
</protein>
<gene>
    <name evidence="1" type="ORF">LOK49_LG15G00899</name>
</gene>
<evidence type="ECO:0000313" key="2">
    <source>
        <dbReference type="Proteomes" id="UP001060215"/>
    </source>
</evidence>
<name>A0ACC0F4V3_9ERIC</name>
<reference evidence="1 2" key="1">
    <citation type="journal article" date="2022" name="Plant J.">
        <title>Chromosome-level genome of Camellia lanceoleosa provides a valuable resource for understanding genome evolution and self-incompatibility.</title>
        <authorList>
            <person name="Gong W."/>
            <person name="Xiao S."/>
            <person name="Wang L."/>
            <person name="Liao Z."/>
            <person name="Chang Y."/>
            <person name="Mo W."/>
            <person name="Hu G."/>
            <person name="Li W."/>
            <person name="Zhao G."/>
            <person name="Zhu H."/>
            <person name="Hu X."/>
            <person name="Ji K."/>
            <person name="Xiang X."/>
            <person name="Song Q."/>
            <person name="Yuan D."/>
            <person name="Jin S."/>
            <person name="Zhang L."/>
        </authorList>
    </citation>
    <scope>NUCLEOTIDE SEQUENCE [LARGE SCALE GENOMIC DNA]</scope>
    <source>
        <strain evidence="1">SQ_2022a</strain>
    </source>
</reference>
<dbReference type="Proteomes" id="UP001060215">
    <property type="component" value="Chromosome 11"/>
</dbReference>
<dbReference type="EMBL" id="CM045768">
    <property type="protein sequence ID" value="KAI7983788.1"/>
    <property type="molecule type" value="Genomic_DNA"/>
</dbReference>
<keyword evidence="2" id="KW-1185">Reference proteome</keyword>
<sequence length="922" mass="98822">MEGNETSRRNLLFFSLLTIITATSLLRLSAAATSANNDDAAVMAKLAKSLTPTPSGWSAADPCDWTGVSCDSSGHITSINLASKSLSGHLPSELNQLSHLISLSLQRNHLSGSFPSLSGLTSLQRLNLDSNNFTSVPSPFLSGLTSLQILDIGQNPNLPPWTLPETLSDSTTLNSIDAGESNLVGTLPDIFESFPNLQSIRLSYNNLTGPLPNSFAKSGIQHLWLNNQALGLPGKIDVLGSMSELTQVWLHQNQFSGPIPDLSKCTSLFDLSLRNNQLTGPVPPSLTTLPNLANVSLQNNKLQGPSPSFPKAVHVSLGTTNNFCSSSPGPCDPQVTTLLEIAGALGYPMALAESWSGNNPCDGWKSVSCDSKGSVTVLNFGKQGWVGTISPSIANLTALTTLLLNDNNLTGAIPPSLANLAQLKLLDISNNNVSGQVPEFGSGVTLKTSGNPFIGVDVPLEDGSSSSSGSSGGTATAMPNNSSLSPWVIVVIIFSAVFVIAAFAFVTYKYIMKKRSGKYKLFVKGSVKGTRKYFKGADDAGNGYGGFGSELPSQSCGDNSDIQVYDGGSVAIPMEVLREATDNFSEDNILGQGGFGIVYKGQLHNGTQIAVKRMEVTVASSQGVSEFQAEIAVLSKVRHKHLVGLHGFCVNGNERLLVYEYMAQGTLAQHLFGYREMGVSALTWKQRVTIVLDVARGVEYLHSLAQQSFIHRDLKPCNVLLGDDMRAKVSDFGLVKNAPDGKHSMQTRLAGTFGYLAPEYAATGKVTTKVDVFAFGVILLETITGRKALDENLPDEQCHLVTWFRKLLNSKDNIRKSLDPSLNPDEETFINICKVAELAGHCTAREPFQRPDMGHVVSVLSPLIDEWKPTTHDEEDSFSIDLDMSLPQALQRWQASERGYTSTSSSKGASTFASSCNSMDAR</sequence>
<organism evidence="1 2">
    <name type="scientific">Camellia lanceoleosa</name>
    <dbReference type="NCBI Taxonomy" id="1840588"/>
    <lineage>
        <taxon>Eukaryota</taxon>
        <taxon>Viridiplantae</taxon>
        <taxon>Streptophyta</taxon>
        <taxon>Embryophyta</taxon>
        <taxon>Tracheophyta</taxon>
        <taxon>Spermatophyta</taxon>
        <taxon>Magnoliopsida</taxon>
        <taxon>eudicotyledons</taxon>
        <taxon>Gunneridae</taxon>
        <taxon>Pentapetalae</taxon>
        <taxon>asterids</taxon>
        <taxon>Ericales</taxon>
        <taxon>Theaceae</taxon>
        <taxon>Camellia</taxon>
    </lineage>
</organism>
<proteinExistence type="predicted"/>